<dbReference type="RefSeq" id="WP_048581287.1">
    <property type="nucleotide sequence ID" value="NZ_LFNT01000011.1"/>
</dbReference>
<keyword evidence="2" id="KW-0808">Transferase</keyword>
<evidence type="ECO:0000259" key="1">
    <source>
        <dbReference type="PROSITE" id="PS51186"/>
    </source>
</evidence>
<dbReference type="EMBL" id="LFNT01000011">
    <property type="protein sequence ID" value="KMS74792.1"/>
    <property type="molecule type" value="Genomic_DNA"/>
</dbReference>
<dbReference type="PROSITE" id="PS51186">
    <property type="entry name" value="GNAT"/>
    <property type="match status" value="1"/>
</dbReference>
<proteinExistence type="predicted"/>
<dbReference type="GO" id="GO:0016747">
    <property type="term" value="F:acyltransferase activity, transferring groups other than amino-acyl groups"/>
    <property type="evidence" value="ECO:0007669"/>
    <property type="project" value="InterPro"/>
</dbReference>
<reference evidence="2 3" key="1">
    <citation type="submission" date="2015-06" db="EMBL/GenBank/DDBJ databases">
        <authorList>
            <person name="Ju K.-S."/>
            <person name="Doroghazi J.R."/>
            <person name="Metcalf W.W."/>
        </authorList>
    </citation>
    <scope>NUCLEOTIDE SEQUENCE [LARGE SCALE GENOMIC DNA]</scope>
    <source>
        <strain evidence="2 3">NRRL 3414</strain>
    </source>
</reference>
<dbReference type="InterPro" id="IPR016181">
    <property type="entry name" value="Acyl_CoA_acyltransferase"/>
</dbReference>
<dbReference type="Proteomes" id="UP000037432">
    <property type="component" value="Unassembled WGS sequence"/>
</dbReference>
<dbReference type="OrthoDB" id="3174529at2"/>
<dbReference type="InterPro" id="IPR000182">
    <property type="entry name" value="GNAT_dom"/>
</dbReference>
<dbReference type="SUPFAM" id="SSF55729">
    <property type="entry name" value="Acyl-CoA N-acyltransferases (Nat)"/>
    <property type="match status" value="1"/>
</dbReference>
<organism evidence="2 3">
    <name type="scientific">Streptomyces viridochromogenes</name>
    <dbReference type="NCBI Taxonomy" id="1938"/>
    <lineage>
        <taxon>Bacteria</taxon>
        <taxon>Bacillati</taxon>
        <taxon>Actinomycetota</taxon>
        <taxon>Actinomycetes</taxon>
        <taxon>Kitasatosporales</taxon>
        <taxon>Streptomycetaceae</taxon>
        <taxon>Streptomyces</taxon>
    </lineage>
</organism>
<evidence type="ECO:0000313" key="3">
    <source>
        <dbReference type="Proteomes" id="UP000037432"/>
    </source>
</evidence>
<sequence>MRPDDWYCTQDLSGFLSHAGGFLRSRPDLHTVALTVTETLRTGGLRAYGDEAPVFGVLEVGGQVRAAYFRTPPFRLNVTPLTPDEAESLAGHLAALGHSVPGVVAARETAEAFAAAWRRLAGGRATVSQRQRLYRLGNLTMPQPLPAGRARVAGEEDREELVRWYDEFVAAVGDHAARDAAAWADSRISYGGVTFWEGEDGTPLSMAGVTPVVAGQVRVAPVYTPAQLRGRGYAGAVTAQVSRAVLGSGVREVLLFTNLANQTSNGLYQRIGYRAVADFTAYDFRGTRGFPGRA</sequence>
<evidence type="ECO:0000313" key="2">
    <source>
        <dbReference type="EMBL" id="KMS74792.1"/>
    </source>
</evidence>
<dbReference type="Pfam" id="PF08445">
    <property type="entry name" value="FR47"/>
    <property type="match status" value="1"/>
</dbReference>
<name>A0A0J7ZH80_STRVR</name>
<dbReference type="PATRIC" id="fig|1938.3.peg.1017"/>
<feature type="domain" description="N-acetyltransferase" evidence="1">
    <location>
        <begin position="148"/>
        <end position="294"/>
    </location>
</feature>
<dbReference type="Gene3D" id="3.40.630.30">
    <property type="match status" value="1"/>
</dbReference>
<gene>
    <name evidence="2" type="ORF">ACM01_12780</name>
</gene>
<dbReference type="InterPro" id="IPR013653">
    <property type="entry name" value="GCN5-like_dom"/>
</dbReference>
<protein>
    <submittedName>
        <fullName evidence="2">Acetyltransferase</fullName>
    </submittedName>
</protein>
<accession>A0A0J7ZH80</accession>
<dbReference type="AlphaFoldDB" id="A0A0J7ZH80"/>
<comment type="caution">
    <text evidence="2">The sequence shown here is derived from an EMBL/GenBank/DDBJ whole genome shotgun (WGS) entry which is preliminary data.</text>
</comment>